<accession>A0A3M2LFY2</accession>
<feature type="chain" id="PRO_5038644269" evidence="1">
    <location>
        <begin position="31"/>
        <end position="142"/>
    </location>
</feature>
<proteinExistence type="predicted"/>
<sequence>MLMRRKLILTAGVLATAGAVTLGTAGAASAKSSFTLKAGHKTVHPRSTVAFQLRAASDSAGVHLSGLRFCLERSAGKAKFTTVKCTTLSHWNRKDEAQIYTIAYNVGAKKGAYTFRGSVQSKDSHNHWRHPYKSNTVLLHVK</sequence>
<dbReference type="EMBL" id="RFFG01000138">
    <property type="protein sequence ID" value="RMI36397.1"/>
    <property type="molecule type" value="Genomic_DNA"/>
</dbReference>
<keyword evidence="3" id="KW-1185">Reference proteome</keyword>
<dbReference type="AlphaFoldDB" id="A0A3M2LFY2"/>
<dbReference type="Proteomes" id="UP000282674">
    <property type="component" value="Unassembled WGS sequence"/>
</dbReference>
<protein>
    <submittedName>
        <fullName evidence="2">Uncharacterized protein</fullName>
    </submittedName>
</protein>
<evidence type="ECO:0000313" key="3">
    <source>
        <dbReference type="Proteomes" id="UP000282674"/>
    </source>
</evidence>
<gene>
    <name evidence="2" type="ORF">EBO15_38765</name>
</gene>
<evidence type="ECO:0000256" key="1">
    <source>
        <dbReference type="SAM" id="SignalP"/>
    </source>
</evidence>
<evidence type="ECO:0000313" key="2">
    <source>
        <dbReference type="EMBL" id="RMI36397.1"/>
    </source>
</evidence>
<dbReference type="InterPro" id="IPR006311">
    <property type="entry name" value="TAT_signal"/>
</dbReference>
<feature type="signal peptide" evidence="1">
    <location>
        <begin position="1"/>
        <end position="30"/>
    </location>
</feature>
<reference evidence="2 3" key="1">
    <citation type="submission" date="2018-10" db="EMBL/GenBank/DDBJ databases">
        <title>Isolation from soil.</title>
        <authorList>
            <person name="Hu J."/>
        </authorList>
    </citation>
    <scope>NUCLEOTIDE SEQUENCE [LARGE SCALE GENOMIC DNA]</scope>
    <source>
        <strain evidence="2 3">NEAU-Ht49</strain>
    </source>
</reference>
<keyword evidence="1" id="KW-0732">Signal</keyword>
<dbReference type="PROSITE" id="PS51318">
    <property type="entry name" value="TAT"/>
    <property type="match status" value="1"/>
</dbReference>
<name>A0A3M2LFY2_9ACTN</name>
<organism evidence="2 3">
    <name type="scientific">Actinomadura harenae</name>
    <dbReference type="NCBI Taxonomy" id="2483351"/>
    <lineage>
        <taxon>Bacteria</taxon>
        <taxon>Bacillati</taxon>
        <taxon>Actinomycetota</taxon>
        <taxon>Actinomycetes</taxon>
        <taxon>Streptosporangiales</taxon>
        <taxon>Thermomonosporaceae</taxon>
        <taxon>Actinomadura</taxon>
    </lineage>
</organism>
<comment type="caution">
    <text evidence="2">The sequence shown here is derived from an EMBL/GenBank/DDBJ whole genome shotgun (WGS) entry which is preliminary data.</text>
</comment>